<keyword evidence="3 4" id="KW-0408">Iron</keyword>
<keyword evidence="8" id="KW-1185">Reference proteome</keyword>
<proteinExistence type="predicted"/>
<feature type="transmembrane region" description="Helical" evidence="5">
    <location>
        <begin position="282"/>
        <end position="299"/>
    </location>
</feature>
<dbReference type="SUPFAM" id="SSF46626">
    <property type="entry name" value="Cytochrome c"/>
    <property type="match status" value="1"/>
</dbReference>
<evidence type="ECO:0000256" key="3">
    <source>
        <dbReference type="ARBA" id="ARBA00023004"/>
    </source>
</evidence>
<accession>A0A918XBX9</accession>
<dbReference type="EMBL" id="BMYM01000001">
    <property type="protein sequence ID" value="GHD25531.1"/>
    <property type="molecule type" value="Genomic_DNA"/>
</dbReference>
<evidence type="ECO:0000313" key="8">
    <source>
        <dbReference type="Proteomes" id="UP000644693"/>
    </source>
</evidence>
<dbReference type="InterPro" id="IPR036909">
    <property type="entry name" value="Cyt_c-like_dom_sf"/>
</dbReference>
<dbReference type="GO" id="GO:0020037">
    <property type="term" value="F:heme binding"/>
    <property type="evidence" value="ECO:0007669"/>
    <property type="project" value="InterPro"/>
</dbReference>
<evidence type="ECO:0000259" key="6">
    <source>
        <dbReference type="PROSITE" id="PS51007"/>
    </source>
</evidence>
<protein>
    <recommendedName>
        <fullName evidence="6">Cytochrome c domain-containing protein</fullName>
    </recommendedName>
</protein>
<dbReference type="GO" id="GO:0046872">
    <property type="term" value="F:metal ion binding"/>
    <property type="evidence" value="ECO:0007669"/>
    <property type="project" value="UniProtKB-KW"/>
</dbReference>
<sequence length="402" mass="44544">MDAYILDWLQLIFRWLHVITGIAWIGASFYFVWLDNHLEAPPRWKVDKGIKGDLWAIHGGGIYEVAKYQMAPEKMPETLHWFKWEAYSTWLTGMVLLVLVFYVGADAYLIDTRVAELTQLQAIGIGLGSLLAGWLLYELLCATPLAGKGYLLGLTLVVLAVAFSWGLTQLFSGRGAYIHMGAIIGTIMAGNVFRVIMPSQRALVAAIESGSEPDPSWGAKAKLRSTHNNYLTLPLLFIMISNHYPMTYAHKYNWIILLAIIAISAFARHYFNLRHRGINKPIILVVSLLATAALAWAIMPRPSPMATASATVPDAARVEAIIVQRCATCHSATPTDDVFQVAPGGVILDDLQGMQRWAQRIQARTIDAPDMPFMNKTNMTDEERAIVSRWLAAGAPGELHGE</sequence>
<name>A0A918XBX9_9GAMM</name>
<keyword evidence="5" id="KW-0812">Transmembrane</keyword>
<keyword evidence="5" id="KW-1133">Transmembrane helix</keyword>
<dbReference type="InterPro" id="IPR009056">
    <property type="entry name" value="Cyt_c-like_dom"/>
</dbReference>
<dbReference type="Pfam" id="PF06181">
    <property type="entry name" value="Urate_ox_N"/>
    <property type="match status" value="1"/>
</dbReference>
<evidence type="ECO:0000313" key="7">
    <source>
        <dbReference type="EMBL" id="GHD25531.1"/>
    </source>
</evidence>
<feature type="domain" description="Cytochrome c" evidence="6">
    <location>
        <begin position="313"/>
        <end position="395"/>
    </location>
</feature>
<comment type="caution">
    <text evidence="7">The sequence shown here is derived from an EMBL/GenBank/DDBJ whole genome shotgun (WGS) entry which is preliminary data.</text>
</comment>
<feature type="transmembrane region" description="Helical" evidence="5">
    <location>
        <begin position="230"/>
        <end position="246"/>
    </location>
</feature>
<feature type="transmembrane region" description="Helical" evidence="5">
    <location>
        <begin position="177"/>
        <end position="197"/>
    </location>
</feature>
<feature type="transmembrane region" description="Helical" evidence="5">
    <location>
        <begin position="149"/>
        <end position="171"/>
    </location>
</feature>
<gene>
    <name evidence="7" type="ORF">GCM10007053_01440</name>
</gene>
<reference evidence="7" key="1">
    <citation type="journal article" date="2014" name="Int. J. Syst. Evol. Microbiol.">
        <title>Complete genome sequence of Corynebacterium casei LMG S-19264T (=DSM 44701T), isolated from a smear-ripened cheese.</title>
        <authorList>
            <consortium name="US DOE Joint Genome Institute (JGI-PGF)"/>
            <person name="Walter F."/>
            <person name="Albersmeier A."/>
            <person name="Kalinowski J."/>
            <person name="Ruckert C."/>
        </authorList>
    </citation>
    <scope>NUCLEOTIDE SEQUENCE</scope>
    <source>
        <strain evidence="7">KCTC 23430</strain>
    </source>
</reference>
<evidence type="ECO:0000256" key="4">
    <source>
        <dbReference type="PROSITE-ProRule" id="PRU00433"/>
    </source>
</evidence>
<dbReference type="InterPro" id="IPR010389">
    <property type="entry name" value="Urate_ox_N"/>
</dbReference>
<keyword evidence="5" id="KW-0472">Membrane</keyword>
<feature type="transmembrane region" description="Helical" evidence="5">
    <location>
        <begin position="12"/>
        <end position="33"/>
    </location>
</feature>
<keyword evidence="2 4" id="KW-0479">Metal-binding</keyword>
<organism evidence="7 8">
    <name type="scientific">Parahalioglobus pacificus</name>
    <dbReference type="NCBI Taxonomy" id="930806"/>
    <lineage>
        <taxon>Bacteria</taxon>
        <taxon>Pseudomonadati</taxon>
        <taxon>Pseudomonadota</taxon>
        <taxon>Gammaproteobacteria</taxon>
        <taxon>Cellvibrionales</taxon>
        <taxon>Halieaceae</taxon>
        <taxon>Parahalioglobus</taxon>
    </lineage>
</organism>
<feature type="transmembrane region" description="Helical" evidence="5">
    <location>
        <begin position="252"/>
        <end position="270"/>
    </location>
</feature>
<dbReference type="RefSeq" id="WP_189474232.1">
    <property type="nucleotide sequence ID" value="NZ_BMYM01000001.1"/>
</dbReference>
<dbReference type="GO" id="GO:0009055">
    <property type="term" value="F:electron transfer activity"/>
    <property type="evidence" value="ECO:0007669"/>
    <property type="project" value="InterPro"/>
</dbReference>
<dbReference type="AlphaFoldDB" id="A0A918XBX9"/>
<dbReference type="Proteomes" id="UP000644693">
    <property type="component" value="Unassembled WGS sequence"/>
</dbReference>
<evidence type="ECO:0000256" key="5">
    <source>
        <dbReference type="SAM" id="Phobius"/>
    </source>
</evidence>
<feature type="transmembrane region" description="Helical" evidence="5">
    <location>
        <begin position="84"/>
        <end position="105"/>
    </location>
</feature>
<dbReference type="PROSITE" id="PS51007">
    <property type="entry name" value="CYTC"/>
    <property type="match status" value="1"/>
</dbReference>
<feature type="transmembrane region" description="Helical" evidence="5">
    <location>
        <begin position="117"/>
        <end position="137"/>
    </location>
</feature>
<evidence type="ECO:0000256" key="1">
    <source>
        <dbReference type="ARBA" id="ARBA00022617"/>
    </source>
</evidence>
<keyword evidence="1 4" id="KW-0349">Heme</keyword>
<dbReference type="Gene3D" id="1.10.760.10">
    <property type="entry name" value="Cytochrome c-like domain"/>
    <property type="match status" value="1"/>
</dbReference>
<evidence type="ECO:0000256" key="2">
    <source>
        <dbReference type="ARBA" id="ARBA00022723"/>
    </source>
</evidence>
<reference evidence="7" key="2">
    <citation type="submission" date="2020-09" db="EMBL/GenBank/DDBJ databases">
        <authorList>
            <person name="Sun Q."/>
            <person name="Kim S."/>
        </authorList>
    </citation>
    <scope>NUCLEOTIDE SEQUENCE</scope>
    <source>
        <strain evidence="7">KCTC 23430</strain>
    </source>
</reference>